<dbReference type="InterPro" id="IPR004353">
    <property type="entry name" value="Mon1"/>
</dbReference>
<accession>X6NPJ2</accession>
<dbReference type="Pfam" id="PF19037">
    <property type="entry name" value="Fuz_longin_2"/>
    <property type="match status" value="1"/>
</dbReference>
<dbReference type="PANTHER" id="PTHR13027">
    <property type="entry name" value="SAND PROTEIN-RELATED"/>
    <property type="match status" value="1"/>
</dbReference>
<dbReference type="PANTHER" id="PTHR13027:SF7">
    <property type="entry name" value="VACUOLAR FUSION PROTEIN MON1 HOMOLOG"/>
    <property type="match status" value="1"/>
</dbReference>
<dbReference type="PRINTS" id="PR01546">
    <property type="entry name" value="YEAST73DUF"/>
</dbReference>
<dbReference type="AlphaFoldDB" id="X6NPJ2"/>
<evidence type="ECO:0000259" key="1">
    <source>
        <dbReference type="Pfam" id="PF19037"/>
    </source>
</evidence>
<dbReference type="Proteomes" id="UP000023152">
    <property type="component" value="Unassembled WGS sequence"/>
</dbReference>
<organism evidence="2 3">
    <name type="scientific">Reticulomyxa filosa</name>
    <dbReference type="NCBI Taxonomy" id="46433"/>
    <lineage>
        <taxon>Eukaryota</taxon>
        <taxon>Sar</taxon>
        <taxon>Rhizaria</taxon>
        <taxon>Retaria</taxon>
        <taxon>Foraminifera</taxon>
        <taxon>Monothalamids</taxon>
        <taxon>Reticulomyxidae</taxon>
        <taxon>Reticulomyxa</taxon>
    </lineage>
</organism>
<proteinExistence type="predicted"/>
<evidence type="ECO:0000313" key="3">
    <source>
        <dbReference type="Proteomes" id="UP000023152"/>
    </source>
</evidence>
<gene>
    <name evidence="2" type="ORF">RFI_09281</name>
</gene>
<dbReference type="EMBL" id="ASPP01006999">
    <property type="protein sequence ID" value="ETO27848.1"/>
    <property type="molecule type" value="Genomic_DNA"/>
</dbReference>
<name>X6NPJ2_RETFI</name>
<evidence type="ECO:0000313" key="2">
    <source>
        <dbReference type="EMBL" id="ETO27848.1"/>
    </source>
</evidence>
<feature type="non-terminal residue" evidence="2">
    <location>
        <position position="1"/>
    </location>
</feature>
<reference evidence="2 3" key="1">
    <citation type="journal article" date="2013" name="Curr. Biol.">
        <title>The Genome of the Foraminiferan Reticulomyxa filosa.</title>
        <authorList>
            <person name="Glockner G."/>
            <person name="Hulsmann N."/>
            <person name="Schleicher M."/>
            <person name="Noegel A.A."/>
            <person name="Eichinger L."/>
            <person name="Gallinger C."/>
            <person name="Pawlowski J."/>
            <person name="Sierra R."/>
            <person name="Euteneuer U."/>
            <person name="Pillet L."/>
            <person name="Moustafa A."/>
            <person name="Platzer M."/>
            <person name="Groth M."/>
            <person name="Szafranski K."/>
            <person name="Schliwa M."/>
        </authorList>
    </citation>
    <scope>NUCLEOTIDE SEQUENCE [LARGE SCALE GENOMIC DNA]</scope>
</reference>
<sequence>SGETIAQLRNQLRYMHLQIVSTLTNSYEKTLLTQSSFDMRSIFGNTDKMLLDHLADECDKTCCMCVNFIYVLIPFCCCCCCCNTNRNPTYLFNAYFPLELSKNVRDETGEIIKNSKKSIKDEWRKKMLYGVLFINGHIITITQPKKVPVHHEDVIFLVHIVRYSESFKQSEAWFPVCLPHFEPTGFVYAYVSYLFNESDICLVLLTLDNGSFHNCQQLRHRIEIGLKQSNLIESLRAAVQSHPLKCQELITSSLKISHPPVFQFYYHNTRKHQYICPVPFQLFNSEPGRIKLFRRLEHIYDRLHSNPDHTVLFFFFFFLSSAHIIAFMHFEKSSEDTIVAKLVPNEFELVIIMNSFTSKKDAANLISKLVTYISQRSGYFFLNPVHW</sequence>
<feature type="domain" description="FUZ/MON1/HPS1 second Longin" evidence="1">
    <location>
        <begin position="126"/>
        <end position="222"/>
    </location>
</feature>
<comment type="caution">
    <text evidence="2">The sequence shown here is derived from an EMBL/GenBank/DDBJ whole genome shotgun (WGS) entry which is preliminary data.</text>
</comment>
<dbReference type="GO" id="GO:0016192">
    <property type="term" value="P:vesicle-mediated transport"/>
    <property type="evidence" value="ECO:0007669"/>
    <property type="project" value="InterPro"/>
</dbReference>
<protein>
    <recommendedName>
        <fullName evidence="1">FUZ/MON1/HPS1 second Longin domain-containing protein</fullName>
    </recommendedName>
</protein>
<keyword evidence="3" id="KW-1185">Reference proteome</keyword>
<dbReference type="GO" id="GO:0006623">
    <property type="term" value="P:protein targeting to vacuole"/>
    <property type="evidence" value="ECO:0007669"/>
    <property type="project" value="InterPro"/>
</dbReference>
<dbReference type="OrthoDB" id="272411at2759"/>
<dbReference type="InterPro" id="IPR043971">
    <property type="entry name" value="FUZ/MON1/HPS1_longin_2"/>
</dbReference>